<dbReference type="Proteomes" id="UP001285441">
    <property type="component" value="Unassembled WGS sequence"/>
</dbReference>
<dbReference type="PANTHER" id="PTHR33048">
    <property type="entry name" value="PTH11-LIKE INTEGRAL MEMBRANE PROTEIN (AFU_ORTHOLOGUE AFUA_5G11245)"/>
    <property type="match status" value="1"/>
</dbReference>
<evidence type="ECO:0000256" key="5">
    <source>
        <dbReference type="ARBA" id="ARBA00038359"/>
    </source>
</evidence>
<dbReference type="InterPro" id="IPR049326">
    <property type="entry name" value="Rhodopsin_dom_fungi"/>
</dbReference>
<keyword evidence="3 6" id="KW-1133">Transmembrane helix</keyword>
<comment type="subcellular location">
    <subcellularLocation>
        <location evidence="1">Membrane</location>
        <topology evidence="1">Multi-pass membrane protein</topology>
    </subcellularLocation>
</comment>
<feature type="transmembrane region" description="Helical" evidence="6">
    <location>
        <begin position="31"/>
        <end position="51"/>
    </location>
</feature>
<evidence type="ECO:0000256" key="2">
    <source>
        <dbReference type="ARBA" id="ARBA00022692"/>
    </source>
</evidence>
<dbReference type="PANTHER" id="PTHR33048:SF157">
    <property type="entry name" value="INTEGRAL MEMBRANE PROTEIN"/>
    <property type="match status" value="1"/>
</dbReference>
<name>A0AAE0NNK8_9PEZI</name>
<feature type="domain" description="Rhodopsin" evidence="7">
    <location>
        <begin position="6"/>
        <end position="55"/>
    </location>
</feature>
<reference evidence="8" key="2">
    <citation type="submission" date="2023-06" db="EMBL/GenBank/DDBJ databases">
        <authorList>
            <consortium name="Lawrence Berkeley National Laboratory"/>
            <person name="Haridas S."/>
            <person name="Hensen N."/>
            <person name="Bonometti L."/>
            <person name="Westerberg I."/>
            <person name="Brannstrom I.O."/>
            <person name="Guillou S."/>
            <person name="Cros-Aarteil S."/>
            <person name="Calhoun S."/>
            <person name="Kuo A."/>
            <person name="Mondo S."/>
            <person name="Pangilinan J."/>
            <person name="Riley R."/>
            <person name="LaButti K."/>
            <person name="Andreopoulos B."/>
            <person name="Lipzen A."/>
            <person name="Chen C."/>
            <person name="Yanf M."/>
            <person name="Daum C."/>
            <person name="Ng V."/>
            <person name="Clum A."/>
            <person name="Steindorff A."/>
            <person name="Ohm R."/>
            <person name="Martin F."/>
            <person name="Silar P."/>
            <person name="Natvig D."/>
            <person name="Lalanne C."/>
            <person name="Gautier V."/>
            <person name="Ament-velasquez S.L."/>
            <person name="Kruys A."/>
            <person name="Hutchinson M.I."/>
            <person name="Powell A.J."/>
            <person name="Barry K."/>
            <person name="Miller A.N."/>
            <person name="Grigoriev I.V."/>
            <person name="Debuchy R."/>
            <person name="Gladieux P."/>
            <person name="Thoren M.H."/>
            <person name="Johannesson H."/>
        </authorList>
    </citation>
    <scope>NUCLEOTIDE SEQUENCE</scope>
    <source>
        <strain evidence="8">CBS 232.78</strain>
    </source>
</reference>
<dbReference type="EMBL" id="JAULSW010000004">
    <property type="protein sequence ID" value="KAK3384843.1"/>
    <property type="molecule type" value="Genomic_DNA"/>
</dbReference>
<evidence type="ECO:0000313" key="8">
    <source>
        <dbReference type="EMBL" id="KAK3384843.1"/>
    </source>
</evidence>
<comment type="caution">
    <text evidence="8">The sequence shown here is derived from an EMBL/GenBank/DDBJ whole genome shotgun (WGS) entry which is preliminary data.</text>
</comment>
<feature type="transmembrane region" description="Helical" evidence="6">
    <location>
        <begin position="6"/>
        <end position="24"/>
    </location>
</feature>
<evidence type="ECO:0000256" key="4">
    <source>
        <dbReference type="ARBA" id="ARBA00023136"/>
    </source>
</evidence>
<evidence type="ECO:0000256" key="6">
    <source>
        <dbReference type="SAM" id="Phobius"/>
    </source>
</evidence>
<dbReference type="GO" id="GO:0016020">
    <property type="term" value="C:membrane"/>
    <property type="evidence" value="ECO:0007669"/>
    <property type="project" value="UniProtKB-SubCell"/>
</dbReference>
<accession>A0AAE0NNK8</accession>
<reference evidence="8" key="1">
    <citation type="journal article" date="2023" name="Mol. Phylogenet. Evol.">
        <title>Genome-scale phylogeny and comparative genomics of the fungal order Sordariales.</title>
        <authorList>
            <person name="Hensen N."/>
            <person name="Bonometti L."/>
            <person name="Westerberg I."/>
            <person name="Brannstrom I.O."/>
            <person name="Guillou S."/>
            <person name="Cros-Aarteil S."/>
            <person name="Calhoun S."/>
            <person name="Haridas S."/>
            <person name="Kuo A."/>
            <person name="Mondo S."/>
            <person name="Pangilinan J."/>
            <person name="Riley R."/>
            <person name="LaButti K."/>
            <person name="Andreopoulos B."/>
            <person name="Lipzen A."/>
            <person name="Chen C."/>
            <person name="Yan M."/>
            <person name="Daum C."/>
            <person name="Ng V."/>
            <person name="Clum A."/>
            <person name="Steindorff A."/>
            <person name="Ohm R.A."/>
            <person name="Martin F."/>
            <person name="Silar P."/>
            <person name="Natvig D.O."/>
            <person name="Lalanne C."/>
            <person name="Gautier V."/>
            <person name="Ament-Velasquez S.L."/>
            <person name="Kruys A."/>
            <person name="Hutchinson M.I."/>
            <person name="Powell A.J."/>
            <person name="Barry K."/>
            <person name="Miller A.N."/>
            <person name="Grigoriev I.V."/>
            <person name="Debuchy R."/>
            <person name="Gladieux P."/>
            <person name="Hiltunen Thoren M."/>
            <person name="Johannesson H."/>
        </authorList>
    </citation>
    <scope>NUCLEOTIDE SEQUENCE</scope>
    <source>
        <strain evidence="8">CBS 232.78</strain>
    </source>
</reference>
<proteinExistence type="inferred from homology"/>
<dbReference type="InterPro" id="IPR052337">
    <property type="entry name" value="SAT4-like"/>
</dbReference>
<organism evidence="8 9">
    <name type="scientific">Podospora didyma</name>
    <dbReference type="NCBI Taxonomy" id="330526"/>
    <lineage>
        <taxon>Eukaryota</taxon>
        <taxon>Fungi</taxon>
        <taxon>Dikarya</taxon>
        <taxon>Ascomycota</taxon>
        <taxon>Pezizomycotina</taxon>
        <taxon>Sordariomycetes</taxon>
        <taxon>Sordariomycetidae</taxon>
        <taxon>Sordariales</taxon>
        <taxon>Podosporaceae</taxon>
        <taxon>Podospora</taxon>
    </lineage>
</organism>
<keyword evidence="4 6" id="KW-0472">Membrane</keyword>
<keyword evidence="2 6" id="KW-0812">Transmembrane</keyword>
<gene>
    <name evidence="8" type="ORF">B0H63DRAFT_448946</name>
</gene>
<dbReference type="AlphaFoldDB" id="A0AAE0NNK8"/>
<comment type="similarity">
    <text evidence="5">Belongs to the SAT4 family.</text>
</comment>
<dbReference type="Pfam" id="PF20684">
    <property type="entry name" value="Fung_rhodopsin"/>
    <property type="match status" value="1"/>
</dbReference>
<evidence type="ECO:0000259" key="7">
    <source>
        <dbReference type="Pfam" id="PF20684"/>
    </source>
</evidence>
<evidence type="ECO:0000256" key="1">
    <source>
        <dbReference type="ARBA" id="ARBA00004141"/>
    </source>
</evidence>
<evidence type="ECO:0000313" key="9">
    <source>
        <dbReference type="Proteomes" id="UP001285441"/>
    </source>
</evidence>
<sequence length="235" mass="25572">MVLGIVATGLVKLSVCLLYWRLFARVISRRFLMAWSVIIVCWTVAFVLAGLPECSSQLPALFSSAEVYYQYCGSAVPAVMDTRTKVLTLMTFMIGALKLTCCRSVGASIAKTYIYIVVLGTSTQDAILSLTAILVWNLVELQVGIIAACGPTLRVILSHIMPTETLTSLLSSMVGSRRRLKGSAGKSSFNGGEAPSTAESIQFPMNSFAKVPSESSGRVDHHWTESEMSIFEHYL</sequence>
<protein>
    <recommendedName>
        <fullName evidence="7">Rhodopsin domain-containing protein</fullName>
    </recommendedName>
</protein>
<keyword evidence="9" id="KW-1185">Reference proteome</keyword>
<evidence type="ECO:0000256" key="3">
    <source>
        <dbReference type="ARBA" id="ARBA00022989"/>
    </source>
</evidence>